<dbReference type="GO" id="GO:0007165">
    <property type="term" value="P:signal transduction"/>
    <property type="evidence" value="ECO:0007669"/>
    <property type="project" value="TreeGrafter"/>
</dbReference>
<dbReference type="STRING" id="77166.N6TUS5"/>
<dbReference type="GO" id="GO:0045087">
    <property type="term" value="P:innate immune response"/>
    <property type="evidence" value="ECO:0007669"/>
    <property type="project" value="TreeGrafter"/>
</dbReference>
<comment type="subcellular location">
    <subcellularLocation>
        <location evidence="1">Membrane</location>
        <topology evidence="1">Single-pass membrane protein</topology>
    </subcellularLocation>
</comment>
<dbReference type="InterPro" id="IPR035897">
    <property type="entry name" value="Toll_tir_struct_dom_sf"/>
</dbReference>
<feature type="non-terminal residue" evidence="8">
    <location>
        <position position="1"/>
    </location>
</feature>
<proteinExistence type="predicted"/>
<keyword evidence="2 7" id="KW-0812">Transmembrane</keyword>
<evidence type="ECO:0000313" key="8">
    <source>
        <dbReference type="EMBL" id="ENN72121.1"/>
    </source>
</evidence>
<evidence type="ECO:0000256" key="5">
    <source>
        <dbReference type="ARBA" id="ARBA00023136"/>
    </source>
</evidence>
<evidence type="ECO:0000256" key="3">
    <source>
        <dbReference type="ARBA" id="ARBA00022729"/>
    </source>
</evidence>
<dbReference type="PROSITE" id="PS51450">
    <property type="entry name" value="LRR"/>
    <property type="match status" value="1"/>
</dbReference>
<feature type="transmembrane region" description="Helical" evidence="7">
    <location>
        <begin position="230"/>
        <end position="253"/>
    </location>
</feature>
<keyword evidence="3" id="KW-0732">Signal</keyword>
<dbReference type="EMBL" id="KB741239">
    <property type="protein sequence ID" value="ENN72121.1"/>
    <property type="molecule type" value="Genomic_DNA"/>
</dbReference>
<sequence length="469" mass="52669">MTLFVGLHSLKRLLLHNAAISQLPQPLSGLDLDLLDLSSNNISHLQILDILNSKIFHVDLANNRIEQLVFNVSERLTGRRQEIDLESNPINCDCSNYELISFNHGAYPQLERQLKIMQPKLECANLRGTLVRQFRPRDIHCNVVANCPKECECISTPALNRLVLNCSEKQLERLPSRLEFGSMKVKLDLSGKRLESIAWVPTAVQMNSSEVYCQNTQTLLVNMRLYCPSMMMASLPICLFLLVCLATILALYFRFQLDIKVFLHANNLCLSFLENDLDGDKTYDVFISYSNKDEAFVLEHLSVHPQQGLGARPPDYGSDQLQRAGIQSDAGRSLQQLPGQRLGQDGVQGGSHTNAWRQQSGCGHLSGTGYGATGRRTEELSQDQHLCQMGRAVLLEQAQVCSASIAKPEANAMGNGWDMTLDIIWKSYKAYVPPGQKLEMSCVAAEYLRTGGVQLRPKHQDDLRRQQWE</sequence>
<evidence type="ECO:0000256" key="4">
    <source>
        <dbReference type="ARBA" id="ARBA00022989"/>
    </source>
</evidence>
<keyword evidence="5 7" id="KW-0472">Membrane</keyword>
<dbReference type="GO" id="GO:0005886">
    <property type="term" value="C:plasma membrane"/>
    <property type="evidence" value="ECO:0007669"/>
    <property type="project" value="TreeGrafter"/>
</dbReference>
<evidence type="ECO:0008006" key="11">
    <source>
        <dbReference type="Google" id="ProtNLM"/>
    </source>
</evidence>
<evidence type="ECO:0000313" key="9">
    <source>
        <dbReference type="EMBL" id="ERL91095.1"/>
    </source>
</evidence>
<dbReference type="InterPro" id="IPR001611">
    <property type="entry name" value="Leu-rich_rpt"/>
</dbReference>
<dbReference type="Gene3D" id="3.80.10.10">
    <property type="entry name" value="Ribonuclease Inhibitor"/>
    <property type="match status" value="2"/>
</dbReference>
<dbReference type="OrthoDB" id="1421090at2759"/>
<dbReference type="SUPFAM" id="SSF52200">
    <property type="entry name" value="Toll/Interleukin receptor TIR domain"/>
    <property type="match status" value="1"/>
</dbReference>
<gene>
    <name evidence="9" type="ORF">D910_08437</name>
    <name evidence="8" type="ORF">YQE_11180</name>
</gene>
<dbReference type="AlphaFoldDB" id="N6TUS5"/>
<reference evidence="8 10" key="1">
    <citation type="journal article" date="2013" name="Genome Biol.">
        <title>Draft genome of the mountain pine beetle, Dendroctonus ponderosae Hopkins, a major forest pest.</title>
        <authorList>
            <person name="Keeling C.I."/>
            <person name="Yuen M.M."/>
            <person name="Liao N.Y."/>
            <person name="Docking T.R."/>
            <person name="Chan S.K."/>
            <person name="Taylor G.A."/>
            <person name="Palmquist D.L."/>
            <person name="Jackman S.D."/>
            <person name="Nguyen A."/>
            <person name="Li M."/>
            <person name="Henderson H."/>
            <person name="Janes J.K."/>
            <person name="Zhao Y."/>
            <person name="Pandoh P."/>
            <person name="Moore R."/>
            <person name="Sperling F.A."/>
            <person name="Huber D.P."/>
            <person name="Birol I."/>
            <person name="Jones S.J."/>
            <person name="Bohlmann J."/>
        </authorList>
    </citation>
    <scope>NUCLEOTIDE SEQUENCE</scope>
</reference>
<feature type="region of interest" description="Disordered" evidence="6">
    <location>
        <begin position="339"/>
        <end position="360"/>
    </location>
</feature>
<evidence type="ECO:0000256" key="2">
    <source>
        <dbReference type="ARBA" id="ARBA00022692"/>
    </source>
</evidence>
<protein>
    <recommendedName>
        <fullName evidence="11">TIR domain-containing protein</fullName>
    </recommendedName>
</protein>
<dbReference type="PANTHER" id="PTHR24365">
    <property type="entry name" value="TOLL-LIKE RECEPTOR"/>
    <property type="match status" value="1"/>
</dbReference>
<keyword evidence="4 7" id="KW-1133">Transmembrane helix</keyword>
<organism evidence="8">
    <name type="scientific">Dendroctonus ponderosae</name>
    <name type="common">Mountain pine beetle</name>
    <dbReference type="NCBI Taxonomy" id="77166"/>
    <lineage>
        <taxon>Eukaryota</taxon>
        <taxon>Metazoa</taxon>
        <taxon>Ecdysozoa</taxon>
        <taxon>Arthropoda</taxon>
        <taxon>Hexapoda</taxon>
        <taxon>Insecta</taxon>
        <taxon>Pterygota</taxon>
        <taxon>Neoptera</taxon>
        <taxon>Endopterygota</taxon>
        <taxon>Coleoptera</taxon>
        <taxon>Polyphaga</taxon>
        <taxon>Cucujiformia</taxon>
        <taxon>Curculionidae</taxon>
        <taxon>Scolytinae</taxon>
        <taxon>Dendroctonus</taxon>
    </lineage>
</organism>
<accession>N6TUS5</accession>
<name>N6TUS5_DENPD</name>
<dbReference type="EMBL" id="KB632275">
    <property type="protein sequence ID" value="ERL91095.1"/>
    <property type="molecule type" value="Genomic_DNA"/>
</dbReference>
<evidence type="ECO:0000256" key="7">
    <source>
        <dbReference type="SAM" id="Phobius"/>
    </source>
</evidence>
<dbReference type="Proteomes" id="UP000030742">
    <property type="component" value="Unassembled WGS sequence"/>
</dbReference>
<dbReference type="HOGENOM" id="CLU_582996_0_0_1"/>
<dbReference type="GO" id="GO:0038023">
    <property type="term" value="F:signaling receptor activity"/>
    <property type="evidence" value="ECO:0007669"/>
    <property type="project" value="TreeGrafter"/>
</dbReference>
<feature type="compositionally biased region" description="Polar residues" evidence="6">
    <location>
        <begin position="350"/>
        <end position="360"/>
    </location>
</feature>
<evidence type="ECO:0000256" key="1">
    <source>
        <dbReference type="ARBA" id="ARBA00004167"/>
    </source>
</evidence>
<evidence type="ECO:0000313" key="10">
    <source>
        <dbReference type="Proteomes" id="UP000030742"/>
    </source>
</evidence>
<dbReference type="SUPFAM" id="SSF52058">
    <property type="entry name" value="L domain-like"/>
    <property type="match status" value="1"/>
</dbReference>
<dbReference type="InterPro" id="IPR032675">
    <property type="entry name" value="LRR_dom_sf"/>
</dbReference>
<dbReference type="PANTHER" id="PTHR24365:SF541">
    <property type="entry name" value="PROTEIN TOLL-RELATED"/>
    <property type="match status" value="1"/>
</dbReference>
<evidence type="ECO:0000256" key="6">
    <source>
        <dbReference type="SAM" id="MobiDB-lite"/>
    </source>
</evidence>